<comment type="caution">
    <text evidence="2">The sequence shown here is derived from an EMBL/GenBank/DDBJ whole genome shotgun (WGS) entry which is preliminary data.</text>
</comment>
<dbReference type="Proteomes" id="UP001596524">
    <property type="component" value="Unassembled WGS sequence"/>
</dbReference>
<keyword evidence="3" id="KW-1185">Reference proteome</keyword>
<accession>A0ABW2NB80</accession>
<keyword evidence="1" id="KW-0812">Transmembrane</keyword>
<reference evidence="3" key="1">
    <citation type="journal article" date="2019" name="Int. J. Syst. Evol. Microbiol.">
        <title>The Global Catalogue of Microorganisms (GCM) 10K type strain sequencing project: providing services to taxonomists for standard genome sequencing and annotation.</title>
        <authorList>
            <consortium name="The Broad Institute Genomics Platform"/>
            <consortium name="The Broad Institute Genome Sequencing Center for Infectious Disease"/>
            <person name="Wu L."/>
            <person name="Ma J."/>
        </authorList>
    </citation>
    <scope>NUCLEOTIDE SEQUENCE [LARGE SCALE GENOMIC DNA]</scope>
    <source>
        <strain evidence="3">FCH27</strain>
    </source>
</reference>
<sequence length="113" mass="11872">MWRTAFGVLLVAHGLLTIVIWTPRPSAAAPMDTSRSWLLGEARAVSVALAVVAGLLIAASGAGLLSHQDWWSVVGLGGGALSLALFALFFSGWWLLAITISTTLVVVAFRDLV</sequence>
<name>A0ABW2NB80_9ACTN</name>
<dbReference type="EMBL" id="JBHTCH010000030">
    <property type="protein sequence ID" value="MFC7363282.1"/>
    <property type="molecule type" value="Genomic_DNA"/>
</dbReference>
<keyword evidence="1" id="KW-0472">Membrane</keyword>
<evidence type="ECO:0000313" key="3">
    <source>
        <dbReference type="Proteomes" id="UP001596524"/>
    </source>
</evidence>
<gene>
    <name evidence="2" type="ORF">ACFQO6_23625</name>
</gene>
<protein>
    <recommendedName>
        <fullName evidence="4">ABC transporter permease</fullName>
    </recommendedName>
</protein>
<proteinExistence type="predicted"/>
<evidence type="ECO:0008006" key="4">
    <source>
        <dbReference type="Google" id="ProtNLM"/>
    </source>
</evidence>
<evidence type="ECO:0000256" key="1">
    <source>
        <dbReference type="SAM" id="Phobius"/>
    </source>
</evidence>
<dbReference type="RefSeq" id="WP_255889371.1">
    <property type="nucleotide sequence ID" value="NZ_JAFMZM010000002.1"/>
</dbReference>
<keyword evidence="1" id="KW-1133">Transmembrane helix</keyword>
<evidence type="ECO:0000313" key="2">
    <source>
        <dbReference type="EMBL" id="MFC7363282.1"/>
    </source>
</evidence>
<feature type="transmembrane region" description="Helical" evidence="1">
    <location>
        <begin position="44"/>
        <end position="65"/>
    </location>
</feature>
<organism evidence="2 3">
    <name type="scientific">Nocardioides astragali</name>
    <dbReference type="NCBI Taxonomy" id="1776736"/>
    <lineage>
        <taxon>Bacteria</taxon>
        <taxon>Bacillati</taxon>
        <taxon>Actinomycetota</taxon>
        <taxon>Actinomycetes</taxon>
        <taxon>Propionibacteriales</taxon>
        <taxon>Nocardioidaceae</taxon>
        <taxon>Nocardioides</taxon>
    </lineage>
</organism>
<feature type="transmembrane region" description="Helical" evidence="1">
    <location>
        <begin position="70"/>
        <end position="87"/>
    </location>
</feature>